<evidence type="ECO:0000313" key="4">
    <source>
        <dbReference type="EMBL" id="CAH2762464.1"/>
    </source>
</evidence>
<dbReference type="InterPro" id="IPR013785">
    <property type="entry name" value="Aldolase_TIM"/>
</dbReference>
<dbReference type="Proteomes" id="UP001154111">
    <property type="component" value="Chromosome"/>
</dbReference>
<organism evidence="4 6">
    <name type="scientific">Erysipelothrix amsterdamensis</name>
    <dbReference type="NCBI Taxonomy" id="2929157"/>
    <lineage>
        <taxon>Bacteria</taxon>
        <taxon>Bacillati</taxon>
        <taxon>Bacillota</taxon>
        <taxon>Erysipelotrichia</taxon>
        <taxon>Erysipelotrichales</taxon>
        <taxon>Erysipelotrichaceae</taxon>
        <taxon>Erysipelothrix</taxon>
    </lineage>
</organism>
<feature type="domain" description="6-phospho-N-acetylmuramidase N-terminal" evidence="2">
    <location>
        <begin position="2"/>
        <end position="225"/>
    </location>
</feature>
<protein>
    <submittedName>
        <fullName evidence="3">DUF871 family protein</fullName>
    </submittedName>
    <submittedName>
        <fullName evidence="4">MupG family TIM beta-alpha barrel fold protein</fullName>
    </submittedName>
</protein>
<dbReference type="InterPro" id="IPR017853">
    <property type="entry name" value="GH"/>
</dbReference>
<dbReference type="InterPro" id="IPR043894">
    <property type="entry name" value="MupG_C"/>
</dbReference>
<feature type="domain" description="6-phospho-N-acetylmuramidase C-terminal" evidence="1">
    <location>
        <begin position="250"/>
        <end position="341"/>
    </location>
</feature>
<dbReference type="SUPFAM" id="SSF50891">
    <property type="entry name" value="Cyclophilin-like"/>
    <property type="match status" value="1"/>
</dbReference>
<accession>A0AAU9VJ80</accession>
<gene>
    <name evidence="4" type="ORF">ERYAMS2_01216</name>
    <name evidence="3" type="ORF">ERYAMS_00922</name>
</gene>
<dbReference type="EMBL" id="OW659496">
    <property type="protein sequence ID" value="CAH2762434.1"/>
    <property type="molecule type" value="Genomic_DNA"/>
</dbReference>
<dbReference type="PANTHER" id="PTHR38435">
    <property type="match status" value="1"/>
</dbReference>
<dbReference type="Pfam" id="PF19200">
    <property type="entry name" value="MupG_N"/>
    <property type="match status" value="1"/>
</dbReference>
<dbReference type="Gene3D" id="2.40.100.10">
    <property type="entry name" value="Cyclophilin-like"/>
    <property type="match status" value="1"/>
</dbReference>
<dbReference type="SUPFAM" id="SSF51445">
    <property type="entry name" value="(Trans)glycosidases"/>
    <property type="match status" value="1"/>
</dbReference>
<dbReference type="Proteomes" id="UP001154095">
    <property type="component" value="Chromosome"/>
</dbReference>
<sequence length="345" mass="39233">MLGISSYFKDLDYGYLEAAAAIGVKYLFTSLHIPEEDLSKLDQEMPKFLSEVKRLGLELVPDISPATFEKLGIAANDYKALKTLGFTSLRLDYGFDDFDVVKSLQKDFDLMLNASVVNEPYILDALEAGVDFKNISVLHNFYPKTETGLSLDYFKKINEVFIRHNIKIMAFVPGDALKRFPLYEGLPTVEKHRQCNPYLAAVELIHDCGITDILIGDSKAHLETLFYIESYMKDSIMHIPAFFTKNAPDMYDKTFEVRKDLSENVIRMLTPRIPGIPVTDNGPRVRGAITIENELSGRYSGEMQICKKAFPMDARTNVIGFIHPDYVDLVHAIDRYTKIKFVRID</sequence>
<dbReference type="InterPro" id="IPR008589">
    <property type="entry name" value="MupG"/>
</dbReference>
<evidence type="ECO:0000313" key="3">
    <source>
        <dbReference type="EMBL" id="CAH2762434.1"/>
    </source>
</evidence>
<name>A0AAU9VJ80_9FIRM</name>
<proteinExistence type="predicted"/>
<evidence type="ECO:0000313" key="6">
    <source>
        <dbReference type="Proteomes" id="UP001154111"/>
    </source>
</evidence>
<dbReference type="Gene3D" id="3.20.20.70">
    <property type="entry name" value="Aldolase class I"/>
    <property type="match status" value="1"/>
</dbReference>
<dbReference type="InterPro" id="IPR029000">
    <property type="entry name" value="Cyclophilin-like_dom_sf"/>
</dbReference>
<dbReference type="InterPro" id="IPR043797">
    <property type="entry name" value="MupG_N"/>
</dbReference>
<dbReference type="Pfam" id="PF05913">
    <property type="entry name" value="MupG_C"/>
    <property type="match status" value="1"/>
</dbReference>
<dbReference type="PANTHER" id="PTHR38435:SF2">
    <property type="entry name" value="DUF871 DOMAIN-CONTAINING PROTEIN"/>
    <property type="match status" value="1"/>
</dbReference>
<evidence type="ECO:0000259" key="1">
    <source>
        <dbReference type="Pfam" id="PF05913"/>
    </source>
</evidence>
<dbReference type="RefSeq" id="WP_123171481.1">
    <property type="nucleotide sequence ID" value="NZ_OW659477.1"/>
</dbReference>
<reference evidence="4" key="1">
    <citation type="submission" date="2022-04" db="EMBL/GenBank/DDBJ databases">
        <authorList>
            <person name="Forde T."/>
        </authorList>
    </citation>
    <scope>NUCLEOTIDE SEQUENCE</scope>
    <source>
        <strain evidence="4">A18Y016a</strain>
        <strain evidence="3">A18Y020d</strain>
    </source>
</reference>
<keyword evidence="5" id="KW-1185">Reference proteome</keyword>
<dbReference type="EMBL" id="OW659477">
    <property type="protein sequence ID" value="CAH2762464.1"/>
    <property type="molecule type" value="Genomic_DNA"/>
</dbReference>
<evidence type="ECO:0000313" key="5">
    <source>
        <dbReference type="Proteomes" id="UP001154095"/>
    </source>
</evidence>
<dbReference type="AlphaFoldDB" id="A0AAU9VJ80"/>
<evidence type="ECO:0000259" key="2">
    <source>
        <dbReference type="Pfam" id="PF19200"/>
    </source>
</evidence>